<evidence type="ECO:0000313" key="2">
    <source>
        <dbReference type="RefSeq" id="XP_075079778.1"/>
    </source>
</evidence>
<dbReference type="Proteomes" id="UP000790787">
    <property type="component" value="Chromosome 10"/>
</dbReference>
<accession>A0AC58S482</accession>
<reference evidence="1" key="1">
    <citation type="journal article" date="2014" name="Nat. Commun.">
        <title>The tobacco genome sequence and its comparison with those of tomato and potato.</title>
        <authorList>
            <person name="Sierro N."/>
            <person name="Battey J.N."/>
            <person name="Ouadi S."/>
            <person name="Bakaher N."/>
            <person name="Bovet L."/>
            <person name="Willig A."/>
            <person name="Goepfert S."/>
            <person name="Peitsch M.C."/>
            <person name="Ivanov N.V."/>
        </authorList>
    </citation>
    <scope>NUCLEOTIDE SEQUENCE [LARGE SCALE GENOMIC DNA]</scope>
</reference>
<keyword evidence="1" id="KW-1185">Reference proteome</keyword>
<sequence>MGKSLKHQDPSISPENPKGCMWGILHNLNHNRWQQVRKHLPHKRQGCGKQIAVVEDVGDNATTTDSGDMQERVEGRLENSSVSLQDSMSELANSFCIFLLLFFSNFLLHYIVVKTIEPAQVSKSSMLSRIRSLITEETTKKKGRHRRSSSCPIQLERTNSIHHLDLADLQSSHEIPLSDKTLEKENYSVASLLDPPTKKTREPIESENMRKDLSSLQLHSTQASKSRFDFIKSVSFPSRGSRGRRSARSRNHKNKLECDYHAKGENESGFAEQLNSHSVTSTDLSSEDDDVGQHVVKRLESFNNVSPRSPHAEKKHHESKLILDRFKNLRRKIRHAIKESRKDRRIIMDAVLHKVPHGRGSSKKGNNIVEEKTTDRHVKYFPGSTCTHCSSPFSKSEMKYFRRTSSVNESLDRYNQLLDTCFYREEKQNFFDRSSFRASRSPSPARSRSPIGSLERILSMPDLRYYSSFKFDDSPEPGYSSYKLARAASSNNISVGSTKSNEQKSFNIPLGSENQTEEGYYSDSKSTIFLDVNETFDDFGGLKTDETSSSVENVNGVTSSLNSTLDKSIPLPDIIFQNATSPANLSASQGAEEDTVNTDKKGISASELNRIHLQIQVDKRYKPEFNYVKDVLELSGFSGNDQFLGKWHSTDHPVNPSVFEELEICADMSCDQLLLFDLVNEVLLQIYERSCSYWPKSLTCRSFIHTMPVGYHVLGEVWTDINSCLESEMKIDQPIDDAVSRDLAKDETWMNLQFDAVCVGLELEDLILDDLIEELIFI</sequence>
<evidence type="ECO:0000313" key="1">
    <source>
        <dbReference type="Proteomes" id="UP000790787"/>
    </source>
</evidence>
<proteinExistence type="predicted"/>
<dbReference type="RefSeq" id="XP_075079778.1">
    <property type="nucleotide sequence ID" value="XM_075223677.1"/>
</dbReference>
<organism evidence="1 2">
    <name type="scientific">Nicotiana tabacum</name>
    <name type="common">Common tobacco</name>
    <dbReference type="NCBI Taxonomy" id="4097"/>
    <lineage>
        <taxon>Eukaryota</taxon>
        <taxon>Viridiplantae</taxon>
        <taxon>Streptophyta</taxon>
        <taxon>Embryophyta</taxon>
        <taxon>Tracheophyta</taxon>
        <taxon>Spermatophyta</taxon>
        <taxon>Magnoliopsida</taxon>
        <taxon>eudicotyledons</taxon>
        <taxon>Gunneridae</taxon>
        <taxon>Pentapetalae</taxon>
        <taxon>asterids</taxon>
        <taxon>lamiids</taxon>
        <taxon>Solanales</taxon>
        <taxon>Solanaceae</taxon>
        <taxon>Nicotianoideae</taxon>
        <taxon>Nicotianeae</taxon>
        <taxon>Nicotiana</taxon>
    </lineage>
</organism>
<protein>
    <submittedName>
        <fullName evidence="2">Uncharacterized protein LOC107826708</fullName>
    </submittedName>
</protein>
<reference evidence="2" key="2">
    <citation type="submission" date="2025-08" db="UniProtKB">
        <authorList>
            <consortium name="RefSeq"/>
        </authorList>
    </citation>
    <scope>IDENTIFICATION</scope>
    <source>
        <tissue evidence="2">Leaf</tissue>
    </source>
</reference>
<name>A0AC58S482_TOBAC</name>
<gene>
    <name evidence="2" type="primary">LOC107826708</name>
</gene>